<feature type="domain" description="Baseplate J-like central" evidence="2">
    <location>
        <begin position="216"/>
        <end position="288"/>
    </location>
</feature>
<protein>
    <submittedName>
        <fullName evidence="3">Baseplate J-like protein</fullName>
    </submittedName>
</protein>
<reference evidence="3 4" key="1">
    <citation type="submission" date="2013-07" db="EMBL/GenBank/DDBJ databases">
        <authorList>
            <person name="Weinstock G."/>
            <person name="Sodergren E."/>
            <person name="Wylie T."/>
            <person name="Fulton L."/>
            <person name="Fulton R."/>
            <person name="Fronick C."/>
            <person name="O'Laughlin M."/>
            <person name="Godfrey J."/>
            <person name="Miner T."/>
            <person name="Herter B."/>
            <person name="Appelbaum E."/>
            <person name="Cordes M."/>
            <person name="Lek S."/>
            <person name="Wollam A."/>
            <person name="Pepin K.H."/>
            <person name="Palsikar V.B."/>
            <person name="Mitreva M."/>
            <person name="Wilson R.K."/>
        </authorList>
    </citation>
    <scope>NUCLEOTIDE SEQUENCE [LARGE SCALE GENOMIC DNA]</scope>
    <source>
        <strain evidence="3 4">ATCC 14940</strain>
    </source>
</reference>
<dbReference type="Proteomes" id="UP000016491">
    <property type="component" value="Unassembled WGS sequence"/>
</dbReference>
<dbReference type="PANTHER" id="PTHR37829:SF3">
    <property type="entry name" value="PROTEIN JAYE-RELATED"/>
    <property type="match status" value="1"/>
</dbReference>
<dbReference type="InterPro" id="IPR006949">
    <property type="entry name" value="Barrel_Baseplate_J-like"/>
</dbReference>
<name>A0ABC9U1N9_CLOSY</name>
<accession>A0ABC9U1N9</accession>
<organism evidence="3 4">
    <name type="scientific">[Clostridium] symbiosum ATCC 14940</name>
    <dbReference type="NCBI Taxonomy" id="411472"/>
    <lineage>
        <taxon>Bacteria</taxon>
        <taxon>Bacillati</taxon>
        <taxon>Bacillota</taxon>
        <taxon>Clostridia</taxon>
        <taxon>Lachnospirales</taxon>
        <taxon>Lachnospiraceae</taxon>
        <taxon>Otoolea</taxon>
    </lineage>
</organism>
<sequence length="384" mass="42977">MSETIVKRLEQYPEVSFIEGKSFDTFLSELIKEYQRRYKELTGEEQELAISDPIRLILYSCSVLIYQGFQYVDRAAKMGLLKYSTGDFLDNLAAMKNVERLPAQAAMTTERFYLSAARESPVVIPKNTRVKGDKLFFATTLLTEIPAGAEYIDIPVKCLTPGSVGNGFLPGEIATLVDPVNYIERVENTTKTEGGADQESDEELAERIYLSPSSYSTAGPEDAYRYWVMTYSTEIQDCKIYSESPGEVDIYVLLRNGELPGETFLEGLSGFLENDSKRPLTDKVVVKAPSQEAYSIDVTYYINRSNRDMAETIKQKAEAACQSYVNWQQAAIARDINPSRLMFELVQAGVKWAEIRKPVFAEITGAKVAKASAINLVYGGLQDD</sequence>
<dbReference type="EMBL" id="AWSU01000074">
    <property type="protein sequence ID" value="ERI79381.1"/>
    <property type="molecule type" value="Genomic_DNA"/>
</dbReference>
<comment type="caution">
    <text evidence="3">The sequence shown here is derived from an EMBL/GenBank/DDBJ whole genome shotgun (WGS) entry which is preliminary data.</text>
</comment>
<evidence type="ECO:0000313" key="3">
    <source>
        <dbReference type="EMBL" id="ERI79381.1"/>
    </source>
</evidence>
<dbReference type="Pfam" id="PF26078">
    <property type="entry name" value="Baseplate_J_M"/>
    <property type="match status" value="1"/>
</dbReference>
<dbReference type="PIRSF" id="PIRSF020481">
    <property type="entry name" value="BAP"/>
    <property type="match status" value="1"/>
</dbReference>
<dbReference type="InterPro" id="IPR058531">
    <property type="entry name" value="Baseplate_J_M"/>
</dbReference>
<gene>
    <name evidence="3" type="ORF">CLOSYM_00920</name>
</gene>
<dbReference type="Pfam" id="PF04865">
    <property type="entry name" value="Baseplate_J"/>
    <property type="match status" value="1"/>
</dbReference>
<dbReference type="InterPro" id="IPR052399">
    <property type="entry name" value="Phage_Baseplate_Assmbl_Protein"/>
</dbReference>
<dbReference type="AlphaFoldDB" id="A0ABC9U1N9"/>
<dbReference type="PANTHER" id="PTHR37829">
    <property type="entry name" value="PHAGE-LIKE ELEMENT PBSX PROTEIN XKDT"/>
    <property type="match status" value="1"/>
</dbReference>
<evidence type="ECO:0000259" key="1">
    <source>
        <dbReference type="Pfam" id="PF04865"/>
    </source>
</evidence>
<evidence type="ECO:0000313" key="4">
    <source>
        <dbReference type="Proteomes" id="UP000016491"/>
    </source>
</evidence>
<evidence type="ECO:0000259" key="2">
    <source>
        <dbReference type="Pfam" id="PF26078"/>
    </source>
</evidence>
<dbReference type="RefSeq" id="WP_021641440.1">
    <property type="nucleotide sequence ID" value="NZ_KE992856.1"/>
</dbReference>
<feature type="domain" description="Baseplate protein J-like barrel" evidence="1">
    <location>
        <begin position="119"/>
        <end position="195"/>
    </location>
</feature>
<dbReference type="InterPro" id="IPR014507">
    <property type="entry name" value="Baseplate_assembly_J_pred"/>
</dbReference>
<proteinExistence type="predicted"/>